<dbReference type="CDD" id="cd19501">
    <property type="entry name" value="RecA-like_FtsH"/>
    <property type="match status" value="1"/>
</dbReference>
<feature type="binding site" evidence="16">
    <location>
        <begin position="187"/>
        <end position="194"/>
    </location>
    <ligand>
        <name>ATP</name>
        <dbReference type="ChEBI" id="CHEBI:30616"/>
    </ligand>
</feature>
<keyword evidence="3 16" id="KW-1003">Cell membrane</keyword>
<dbReference type="FunFam" id="3.40.50.300:FF:000001">
    <property type="entry name" value="ATP-dependent zinc metalloprotease FtsH"/>
    <property type="match status" value="1"/>
</dbReference>
<comment type="similarity">
    <text evidence="17">Belongs to the AAA ATPase family.</text>
</comment>
<evidence type="ECO:0000256" key="14">
    <source>
        <dbReference type="ARBA" id="ARBA00023136"/>
    </source>
</evidence>
<dbReference type="Pfam" id="PF00004">
    <property type="entry name" value="AAA"/>
    <property type="match status" value="1"/>
</dbReference>
<dbReference type="Gene3D" id="1.10.8.60">
    <property type="match status" value="1"/>
</dbReference>
<dbReference type="GO" id="GO:0006508">
    <property type="term" value="P:proteolysis"/>
    <property type="evidence" value="ECO:0007669"/>
    <property type="project" value="UniProtKB-KW"/>
</dbReference>
<dbReference type="FunFam" id="1.10.8.60:FF:000001">
    <property type="entry name" value="ATP-dependent zinc metalloprotease FtsH"/>
    <property type="match status" value="1"/>
</dbReference>
<evidence type="ECO:0000256" key="5">
    <source>
        <dbReference type="ARBA" id="ARBA00022670"/>
    </source>
</evidence>
<dbReference type="InterPro" id="IPR027417">
    <property type="entry name" value="P-loop_NTPase"/>
</dbReference>
<evidence type="ECO:0000256" key="12">
    <source>
        <dbReference type="ARBA" id="ARBA00022989"/>
    </source>
</evidence>
<keyword evidence="13 16" id="KW-0482">Metalloprotease</keyword>
<dbReference type="Gene3D" id="1.20.58.760">
    <property type="entry name" value="Peptidase M41"/>
    <property type="match status" value="1"/>
</dbReference>
<feature type="binding site" evidence="16">
    <location>
        <position position="409"/>
    </location>
    <ligand>
        <name>Zn(2+)</name>
        <dbReference type="ChEBI" id="CHEBI:29105"/>
        <note>catalytic</note>
    </ligand>
</feature>
<dbReference type="SMART" id="SM00382">
    <property type="entry name" value="AAA"/>
    <property type="match status" value="1"/>
</dbReference>
<dbReference type="GO" id="GO:0005524">
    <property type="term" value="F:ATP binding"/>
    <property type="evidence" value="ECO:0007669"/>
    <property type="project" value="UniProtKB-UniRule"/>
</dbReference>
<comment type="caution">
    <text evidence="20">The sequence shown here is derived from an EMBL/GenBank/DDBJ whole genome shotgun (WGS) entry which is preliminary data.</text>
</comment>
<evidence type="ECO:0000313" key="20">
    <source>
        <dbReference type="EMBL" id="HIU91445.1"/>
    </source>
</evidence>
<keyword evidence="4" id="KW-0997">Cell inner membrane</keyword>
<evidence type="ECO:0000256" key="9">
    <source>
        <dbReference type="ARBA" id="ARBA00022801"/>
    </source>
</evidence>
<name>A0A9D1MYG3_9BACT</name>
<dbReference type="EC" id="3.4.24.-" evidence="16"/>
<feature type="active site" evidence="16">
    <location>
        <position position="410"/>
    </location>
</feature>
<dbReference type="InterPro" id="IPR003960">
    <property type="entry name" value="ATPase_AAA_CS"/>
</dbReference>
<dbReference type="InterPro" id="IPR000642">
    <property type="entry name" value="Peptidase_M41"/>
</dbReference>
<evidence type="ECO:0000256" key="10">
    <source>
        <dbReference type="ARBA" id="ARBA00022833"/>
    </source>
</evidence>
<dbReference type="AlphaFoldDB" id="A0A9D1MYG3"/>
<keyword evidence="8 16" id="KW-0547">Nucleotide-binding</keyword>
<gene>
    <name evidence="16 20" type="primary">ftsH</name>
    <name evidence="20" type="ORF">IAC72_05505</name>
</gene>
<keyword evidence="6 16" id="KW-0812">Transmembrane</keyword>
<comment type="similarity">
    <text evidence="15 16">In the central section; belongs to the AAA ATPase family.</text>
</comment>
<feature type="transmembrane region" description="Helical" evidence="16">
    <location>
        <begin position="100"/>
        <end position="122"/>
    </location>
</feature>
<dbReference type="GO" id="GO:0004176">
    <property type="term" value="F:ATP-dependent peptidase activity"/>
    <property type="evidence" value="ECO:0007669"/>
    <property type="project" value="InterPro"/>
</dbReference>
<evidence type="ECO:0000256" key="18">
    <source>
        <dbReference type="SAM" id="MobiDB-lite"/>
    </source>
</evidence>
<evidence type="ECO:0000256" key="13">
    <source>
        <dbReference type="ARBA" id="ARBA00023049"/>
    </source>
</evidence>
<dbReference type="GO" id="GO:0030163">
    <property type="term" value="P:protein catabolic process"/>
    <property type="evidence" value="ECO:0007669"/>
    <property type="project" value="UniProtKB-UniRule"/>
</dbReference>
<dbReference type="InterPro" id="IPR041569">
    <property type="entry name" value="AAA_lid_3"/>
</dbReference>
<dbReference type="InterPro" id="IPR037219">
    <property type="entry name" value="Peptidase_M41-like"/>
</dbReference>
<dbReference type="HAMAP" id="MF_01458">
    <property type="entry name" value="FtsH"/>
    <property type="match status" value="1"/>
</dbReference>
<evidence type="ECO:0000256" key="4">
    <source>
        <dbReference type="ARBA" id="ARBA00022519"/>
    </source>
</evidence>
<feature type="region of interest" description="Disordered" evidence="18">
    <location>
        <begin position="601"/>
        <end position="632"/>
    </location>
</feature>
<dbReference type="Pfam" id="PF01434">
    <property type="entry name" value="Peptidase_M41"/>
    <property type="match status" value="1"/>
</dbReference>
<evidence type="ECO:0000313" key="21">
    <source>
        <dbReference type="Proteomes" id="UP000886852"/>
    </source>
</evidence>
<protein>
    <recommendedName>
        <fullName evidence="16">ATP-dependent zinc metalloprotease FtsH</fullName>
        <ecNumber evidence="16">3.4.24.-</ecNumber>
    </recommendedName>
</protein>
<evidence type="ECO:0000256" key="6">
    <source>
        <dbReference type="ARBA" id="ARBA00022692"/>
    </source>
</evidence>
<dbReference type="InterPro" id="IPR003593">
    <property type="entry name" value="AAA+_ATPase"/>
</dbReference>
<feature type="compositionally biased region" description="Low complexity" evidence="18">
    <location>
        <begin position="606"/>
        <end position="618"/>
    </location>
</feature>
<dbReference type="GO" id="GO:0004222">
    <property type="term" value="F:metalloendopeptidase activity"/>
    <property type="evidence" value="ECO:0007669"/>
    <property type="project" value="InterPro"/>
</dbReference>
<reference evidence="20" key="1">
    <citation type="submission" date="2020-10" db="EMBL/GenBank/DDBJ databases">
        <authorList>
            <person name="Gilroy R."/>
        </authorList>
    </citation>
    <scope>NUCLEOTIDE SEQUENCE</scope>
    <source>
        <strain evidence="20">ChiHjej12B11-7776</strain>
    </source>
</reference>
<organism evidence="20 21">
    <name type="scientific">Candidatus Fimimonas merdipullorum</name>
    <dbReference type="NCBI Taxonomy" id="2840822"/>
    <lineage>
        <taxon>Bacteria</taxon>
        <taxon>Pseudomonadati</taxon>
        <taxon>Myxococcota</taxon>
        <taxon>Myxococcia</taxon>
        <taxon>Myxococcales</taxon>
        <taxon>Cystobacterineae</taxon>
        <taxon>Myxococcaceae</taxon>
        <taxon>Myxococcaceae incertae sedis</taxon>
        <taxon>Candidatus Fimimonas</taxon>
    </lineage>
</organism>
<dbReference type="SUPFAM" id="SSF52540">
    <property type="entry name" value="P-loop containing nucleoside triphosphate hydrolases"/>
    <property type="match status" value="1"/>
</dbReference>
<evidence type="ECO:0000256" key="15">
    <source>
        <dbReference type="ARBA" id="ARBA00061570"/>
    </source>
</evidence>
<dbReference type="Gene3D" id="3.40.50.300">
    <property type="entry name" value="P-loop containing nucleotide triphosphate hydrolases"/>
    <property type="match status" value="1"/>
</dbReference>
<keyword evidence="5 16" id="KW-0645">Protease</keyword>
<dbReference type="Pfam" id="PF17862">
    <property type="entry name" value="AAA_lid_3"/>
    <property type="match status" value="1"/>
</dbReference>
<comment type="function">
    <text evidence="16">Acts as a processive, ATP-dependent zinc metallopeptidase for both cytoplasmic and membrane proteins. Plays a role in the quality control of integral membrane proteins.</text>
</comment>
<dbReference type="Proteomes" id="UP000886852">
    <property type="component" value="Unassembled WGS sequence"/>
</dbReference>
<proteinExistence type="inferred from homology"/>
<keyword evidence="10 16" id="KW-0862">Zinc</keyword>
<evidence type="ECO:0000256" key="1">
    <source>
        <dbReference type="ARBA" id="ARBA00004370"/>
    </source>
</evidence>
<sequence length="632" mass="70011">MLYTVLSVVLLIVVFLIVFRLLGTNSVEITEWEFRENISTFDKVYLNYYRVECVKGNQSYYFITADREALNQFILDSIESGNLTLQYTSADPNATSWTDYIIPALWLGIIIALGVFMFRMIARQNNQNMDFGRSRAKAVHNMKVRFSDVAGADEEKEELQEIIDFLKDPKKFTDMGARVPKGVLLVGPPGTGKTLFAKAVAGEAGVPFFSMSGSDFVEMFVGVGASRVRDLFDQAKKNMPCIIFIDEIDAVGRQRGAGLGGGHDEREQTLNQLLVEMDGFETNTNIIIMAATNRADILDPALLRPGRFDRQIYVNRPDVRGREAILKVHSRKKPIGPDVNFRTVARITAGFTGADLENLLNEASILAVRAGRKVITMADVNEGINKVVMGPQKKSRLVTEPDKRITAYHESGHAILASSLKYCNPVHEVTIIPRGMAAGYTMTRPENDNSHVTKQQLLDDITMTLGGRVAEELIIKNVSSGASGDIKSLTQTAHRMVTEWGMSDRIGPLFYGSEGEIFVGRNYQTEKGYSDEVANTIDEEVRAIVESCHKRATELLTQHTDVLHNMARVLIEKETIHTEEVQLLMQGKSAEDVIAYMEEKEKAADAKASASQPPQSAQTANTSQPAGDAAQK</sequence>
<dbReference type="SUPFAM" id="SSF140990">
    <property type="entry name" value="FtsH protease domain-like"/>
    <property type="match status" value="1"/>
</dbReference>
<feature type="domain" description="AAA+ ATPase" evidence="19">
    <location>
        <begin position="179"/>
        <end position="318"/>
    </location>
</feature>
<dbReference type="InterPro" id="IPR003959">
    <property type="entry name" value="ATPase_AAA_core"/>
</dbReference>
<dbReference type="FunFam" id="1.20.58.760:FF:000001">
    <property type="entry name" value="ATP-dependent zinc metalloprotease FtsH"/>
    <property type="match status" value="1"/>
</dbReference>
<keyword evidence="7 16" id="KW-0479">Metal-binding</keyword>
<comment type="similarity">
    <text evidence="2 16">In the C-terminal section; belongs to the peptidase M41 family.</text>
</comment>
<accession>A0A9D1MYG3</accession>
<evidence type="ECO:0000256" key="7">
    <source>
        <dbReference type="ARBA" id="ARBA00022723"/>
    </source>
</evidence>
<feature type="binding site" evidence="16">
    <location>
        <position position="413"/>
    </location>
    <ligand>
        <name>Zn(2+)</name>
        <dbReference type="ChEBI" id="CHEBI:29105"/>
        <note>catalytic</note>
    </ligand>
</feature>
<evidence type="ECO:0000256" key="2">
    <source>
        <dbReference type="ARBA" id="ARBA00010044"/>
    </source>
</evidence>
<evidence type="ECO:0000256" key="8">
    <source>
        <dbReference type="ARBA" id="ARBA00022741"/>
    </source>
</evidence>
<comment type="caution">
    <text evidence="16">Lacks conserved residue(s) required for the propagation of feature annotation.</text>
</comment>
<dbReference type="GO" id="GO:0008270">
    <property type="term" value="F:zinc ion binding"/>
    <property type="evidence" value="ECO:0007669"/>
    <property type="project" value="UniProtKB-UniRule"/>
</dbReference>
<dbReference type="GO" id="GO:0005886">
    <property type="term" value="C:plasma membrane"/>
    <property type="evidence" value="ECO:0007669"/>
    <property type="project" value="UniProtKB-SubCell"/>
</dbReference>
<reference evidence="20" key="2">
    <citation type="journal article" date="2021" name="PeerJ">
        <title>Extensive microbial diversity within the chicken gut microbiome revealed by metagenomics and culture.</title>
        <authorList>
            <person name="Gilroy R."/>
            <person name="Ravi A."/>
            <person name="Getino M."/>
            <person name="Pursley I."/>
            <person name="Horton D.L."/>
            <person name="Alikhan N.F."/>
            <person name="Baker D."/>
            <person name="Gharbi K."/>
            <person name="Hall N."/>
            <person name="Watson M."/>
            <person name="Adriaenssens E.M."/>
            <person name="Foster-Nyarko E."/>
            <person name="Jarju S."/>
            <person name="Secka A."/>
            <person name="Antonio M."/>
            <person name="Oren A."/>
            <person name="Chaudhuri R.R."/>
            <person name="La Ragione R."/>
            <person name="Hildebrand F."/>
            <person name="Pallen M.J."/>
        </authorList>
    </citation>
    <scope>NUCLEOTIDE SEQUENCE</scope>
    <source>
        <strain evidence="20">ChiHjej12B11-7776</strain>
    </source>
</reference>
<evidence type="ECO:0000256" key="16">
    <source>
        <dbReference type="HAMAP-Rule" id="MF_01458"/>
    </source>
</evidence>
<dbReference type="NCBIfam" id="TIGR01241">
    <property type="entry name" value="FtsH_fam"/>
    <property type="match status" value="1"/>
</dbReference>
<evidence type="ECO:0000259" key="19">
    <source>
        <dbReference type="SMART" id="SM00382"/>
    </source>
</evidence>
<dbReference type="EMBL" id="DVOC01000099">
    <property type="protein sequence ID" value="HIU91445.1"/>
    <property type="molecule type" value="Genomic_DNA"/>
</dbReference>
<evidence type="ECO:0000256" key="17">
    <source>
        <dbReference type="RuleBase" id="RU003651"/>
    </source>
</evidence>
<evidence type="ECO:0000256" key="3">
    <source>
        <dbReference type="ARBA" id="ARBA00022475"/>
    </source>
</evidence>
<dbReference type="PANTHER" id="PTHR23076">
    <property type="entry name" value="METALLOPROTEASE M41 FTSH"/>
    <property type="match status" value="1"/>
</dbReference>
<dbReference type="GO" id="GO:0016887">
    <property type="term" value="F:ATP hydrolysis activity"/>
    <property type="evidence" value="ECO:0007669"/>
    <property type="project" value="UniProtKB-UniRule"/>
</dbReference>
<dbReference type="PROSITE" id="PS00674">
    <property type="entry name" value="AAA"/>
    <property type="match status" value="1"/>
</dbReference>
<dbReference type="InterPro" id="IPR005936">
    <property type="entry name" value="FtsH"/>
</dbReference>
<evidence type="ECO:0000256" key="11">
    <source>
        <dbReference type="ARBA" id="ARBA00022840"/>
    </source>
</evidence>
<keyword evidence="9 16" id="KW-0378">Hydrolase</keyword>
<keyword evidence="14 16" id="KW-0472">Membrane</keyword>
<keyword evidence="11 16" id="KW-0067">ATP-binding</keyword>
<comment type="subunit">
    <text evidence="16">Homohexamer.</text>
</comment>
<feature type="binding site" evidence="16">
    <location>
        <position position="485"/>
    </location>
    <ligand>
        <name>Zn(2+)</name>
        <dbReference type="ChEBI" id="CHEBI:29105"/>
        <note>catalytic</note>
    </ligand>
</feature>
<comment type="subcellular location">
    <subcellularLocation>
        <location evidence="16">Cell membrane</location>
        <topology evidence="16">Multi-pass membrane protein</topology>
        <orientation evidence="16">Cytoplasmic side</orientation>
    </subcellularLocation>
    <subcellularLocation>
        <location evidence="1">Membrane</location>
    </subcellularLocation>
</comment>
<keyword evidence="12 16" id="KW-1133">Transmembrane helix</keyword>
<dbReference type="PANTHER" id="PTHR23076:SF97">
    <property type="entry name" value="ATP-DEPENDENT ZINC METALLOPROTEASE YME1L1"/>
    <property type="match status" value="1"/>
</dbReference>
<comment type="cofactor">
    <cofactor evidence="16">
        <name>Zn(2+)</name>
        <dbReference type="ChEBI" id="CHEBI:29105"/>
    </cofactor>
    <text evidence="16">Binds 1 zinc ion per subunit.</text>
</comment>